<comment type="caution">
    <text evidence="1">The sequence shown here is derived from an EMBL/GenBank/DDBJ whole genome shotgun (WGS) entry which is preliminary data.</text>
</comment>
<proteinExistence type="predicted"/>
<organism evidence="1 2">
    <name type="scientific">Mikania micrantha</name>
    <name type="common">bitter vine</name>
    <dbReference type="NCBI Taxonomy" id="192012"/>
    <lineage>
        <taxon>Eukaryota</taxon>
        <taxon>Viridiplantae</taxon>
        <taxon>Streptophyta</taxon>
        <taxon>Embryophyta</taxon>
        <taxon>Tracheophyta</taxon>
        <taxon>Spermatophyta</taxon>
        <taxon>Magnoliopsida</taxon>
        <taxon>eudicotyledons</taxon>
        <taxon>Gunneridae</taxon>
        <taxon>Pentapetalae</taxon>
        <taxon>asterids</taxon>
        <taxon>campanulids</taxon>
        <taxon>Asterales</taxon>
        <taxon>Asteraceae</taxon>
        <taxon>Asteroideae</taxon>
        <taxon>Heliantheae alliance</taxon>
        <taxon>Eupatorieae</taxon>
        <taxon>Mikania</taxon>
    </lineage>
</organism>
<gene>
    <name evidence="1" type="ORF">E3N88_29524</name>
</gene>
<dbReference type="AlphaFoldDB" id="A0A5N6MJ22"/>
<dbReference type="Proteomes" id="UP000326396">
    <property type="component" value="Linkage Group LG5"/>
</dbReference>
<sequence length="123" mass="13412">MCVCVLWANACKVCSQELLKAVEQQRRVNLNPTRNLTIFCHPTLADFELHHLPVVVVVNGSALEDRIIKHLPAATAMGRTQHHMGRREGSRNQGSTGHICPQCLVFSANPNGPSGGISVIYSS</sequence>
<keyword evidence="2" id="KW-1185">Reference proteome</keyword>
<accession>A0A5N6MJ22</accession>
<evidence type="ECO:0000313" key="1">
    <source>
        <dbReference type="EMBL" id="KAD3640301.1"/>
    </source>
</evidence>
<evidence type="ECO:0000313" key="2">
    <source>
        <dbReference type="Proteomes" id="UP000326396"/>
    </source>
</evidence>
<reference evidence="1 2" key="1">
    <citation type="submission" date="2019-05" db="EMBL/GenBank/DDBJ databases">
        <title>Mikania micrantha, genome provides insights into the molecular mechanism of rapid growth.</title>
        <authorList>
            <person name="Liu B."/>
        </authorList>
    </citation>
    <scope>NUCLEOTIDE SEQUENCE [LARGE SCALE GENOMIC DNA]</scope>
    <source>
        <strain evidence="1">NLD-2019</strain>
        <tissue evidence="1">Leaf</tissue>
    </source>
</reference>
<protein>
    <submittedName>
        <fullName evidence="1">Uncharacterized protein</fullName>
    </submittedName>
</protein>
<dbReference type="OrthoDB" id="1681166at2759"/>
<dbReference type="EMBL" id="SZYD01000015">
    <property type="protein sequence ID" value="KAD3640301.1"/>
    <property type="molecule type" value="Genomic_DNA"/>
</dbReference>
<name>A0A5N6MJ22_9ASTR</name>